<evidence type="ECO:0000256" key="5">
    <source>
        <dbReference type="ARBA" id="ARBA00022967"/>
    </source>
</evidence>
<feature type="transmembrane region" description="Helical" evidence="11">
    <location>
        <begin position="57"/>
        <end position="80"/>
    </location>
</feature>
<dbReference type="Gene3D" id="1.10.287.3510">
    <property type="match status" value="1"/>
</dbReference>
<geneLocation type="mitochondrion" evidence="12"/>
<keyword evidence="5" id="KW-1278">Translocase</keyword>
<evidence type="ECO:0000256" key="10">
    <source>
        <dbReference type="ARBA" id="ARBA00049551"/>
    </source>
</evidence>
<feature type="transmembrane region" description="Helical" evidence="11">
    <location>
        <begin position="6"/>
        <end position="23"/>
    </location>
</feature>
<evidence type="ECO:0000256" key="11">
    <source>
        <dbReference type="SAM" id="Phobius"/>
    </source>
</evidence>
<evidence type="ECO:0000313" key="12">
    <source>
        <dbReference type="EMBL" id="ALI86970.1"/>
    </source>
</evidence>
<keyword evidence="6 11" id="KW-1133">Transmembrane helix</keyword>
<dbReference type="GO" id="GO:0008137">
    <property type="term" value="F:NADH dehydrogenase (ubiquinone) activity"/>
    <property type="evidence" value="ECO:0007669"/>
    <property type="project" value="UniProtKB-EC"/>
</dbReference>
<keyword evidence="4 11" id="KW-0812">Transmembrane</keyword>
<gene>
    <name evidence="12" type="primary">ND4L</name>
</gene>
<protein>
    <recommendedName>
        <fullName evidence="3">NADH-ubiquinone oxidoreductase chain 4L</fullName>
    </recommendedName>
    <alternativeName>
        <fullName evidence="9">NADH dehydrogenase subunit 4L</fullName>
    </alternativeName>
</protein>
<evidence type="ECO:0000256" key="1">
    <source>
        <dbReference type="ARBA" id="ARBA00004141"/>
    </source>
</evidence>
<dbReference type="AlphaFoldDB" id="A0A0U2NJJ4"/>
<name>A0A0U2NJJ4_9SCOR</name>
<proteinExistence type="inferred from homology"/>
<evidence type="ECO:0000256" key="8">
    <source>
        <dbReference type="ARBA" id="ARBA00023136"/>
    </source>
</evidence>
<evidence type="ECO:0000256" key="2">
    <source>
        <dbReference type="ARBA" id="ARBA00010519"/>
    </source>
</evidence>
<feature type="transmembrane region" description="Helical" evidence="11">
    <location>
        <begin position="30"/>
        <end position="51"/>
    </location>
</feature>
<evidence type="ECO:0000256" key="7">
    <source>
        <dbReference type="ARBA" id="ARBA00023027"/>
    </source>
</evidence>
<reference evidence="12" key="1">
    <citation type="submission" date="2015-04" db="EMBL/GenBank/DDBJ databases">
        <title>Complete mitochondrial genome of an asian forest scorpion, Heterometrus longimanus.</title>
        <authorList>
            <person name="Choi E.H."/>
            <person name="Hwang U.W."/>
        </authorList>
    </citation>
    <scope>NUCLEOTIDE SEQUENCE</scope>
</reference>
<comment type="catalytic activity">
    <reaction evidence="10">
        <text>a ubiquinone + NADH + 5 H(+)(in) = a ubiquinol + NAD(+) + 4 H(+)(out)</text>
        <dbReference type="Rhea" id="RHEA:29091"/>
        <dbReference type="Rhea" id="RHEA-COMP:9565"/>
        <dbReference type="Rhea" id="RHEA-COMP:9566"/>
        <dbReference type="ChEBI" id="CHEBI:15378"/>
        <dbReference type="ChEBI" id="CHEBI:16389"/>
        <dbReference type="ChEBI" id="CHEBI:17976"/>
        <dbReference type="ChEBI" id="CHEBI:57540"/>
        <dbReference type="ChEBI" id="CHEBI:57945"/>
        <dbReference type="EC" id="7.1.1.2"/>
    </reaction>
</comment>
<comment type="similarity">
    <text evidence="2">Belongs to the complex I subunit 4L family.</text>
</comment>
<dbReference type="InterPro" id="IPR039428">
    <property type="entry name" value="NUOK/Mnh_C1-like"/>
</dbReference>
<evidence type="ECO:0000256" key="4">
    <source>
        <dbReference type="ARBA" id="ARBA00022692"/>
    </source>
</evidence>
<evidence type="ECO:0000256" key="3">
    <source>
        <dbReference type="ARBA" id="ARBA00016612"/>
    </source>
</evidence>
<dbReference type="EMBL" id="KR190462">
    <property type="protein sequence ID" value="ALI86970.1"/>
    <property type="molecule type" value="Genomic_DNA"/>
</dbReference>
<keyword evidence="8 11" id="KW-0472">Membrane</keyword>
<organism evidence="12">
    <name type="scientific">Heterometrus longimanus</name>
    <dbReference type="NCBI Taxonomy" id="1719223"/>
    <lineage>
        <taxon>Eukaryota</taxon>
        <taxon>Metazoa</taxon>
        <taxon>Ecdysozoa</taxon>
        <taxon>Arthropoda</taxon>
        <taxon>Chelicerata</taxon>
        <taxon>Arachnida</taxon>
        <taxon>Scorpiones</taxon>
        <taxon>Iurida</taxon>
        <taxon>Scorpionoidea</taxon>
        <taxon>Scorpionidae</taxon>
        <taxon>Heterometrinae</taxon>
        <taxon>Heterometrus</taxon>
    </lineage>
</organism>
<keyword evidence="7" id="KW-0520">NAD</keyword>
<evidence type="ECO:0000256" key="6">
    <source>
        <dbReference type="ARBA" id="ARBA00022989"/>
    </source>
</evidence>
<accession>A0A0U2NJJ4</accession>
<sequence length="97" mass="10869">MMNYFSTMGLMMFIFSLISFVTRSKHVISLLLSLEMMALGSLMALSSMLLMKGGESFIIIVFLTMIVCEGSLGLSLLVMMTRFFGNDYLKTTNLLTK</sequence>
<dbReference type="GO" id="GO:0016020">
    <property type="term" value="C:membrane"/>
    <property type="evidence" value="ECO:0007669"/>
    <property type="project" value="UniProtKB-SubCell"/>
</dbReference>
<keyword evidence="12" id="KW-0496">Mitochondrion</keyword>
<evidence type="ECO:0000256" key="9">
    <source>
        <dbReference type="ARBA" id="ARBA00031586"/>
    </source>
</evidence>
<comment type="subcellular location">
    <subcellularLocation>
        <location evidence="1">Membrane</location>
        <topology evidence="1">Multi-pass membrane protein</topology>
    </subcellularLocation>
</comment>
<dbReference type="Pfam" id="PF00420">
    <property type="entry name" value="Oxidored_q2"/>
    <property type="match status" value="1"/>
</dbReference>